<dbReference type="Pfam" id="PF00534">
    <property type="entry name" value="Glycos_transf_1"/>
    <property type="match status" value="1"/>
</dbReference>
<feature type="domain" description="Glycosyl transferase family 1" evidence="1">
    <location>
        <begin position="195"/>
        <end position="329"/>
    </location>
</feature>
<dbReference type="Gene3D" id="3.40.50.2000">
    <property type="entry name" value="Glycogen Phosphorylase B"/>
    <property type="match status" value="1"/>
</dbReference>
<dbReference type="EMBL" id="JBHSJJ010000004">
    <property type="protein sequence ID" value="MFC4871977.1"/>
    <property type="molecule type" value="Genomic_DNA"/>
</dbReference>
<accession>A0ABV9T0F2</accession>
<dbReference type="RefSeq" id="WP_377063954.1">
    <property type="nucleotide sequence ID" value="NZ_JBHSJJ010000004.1"/>
</dbReference>
<proteinExistence type="predicted"/>
<dbReference type="InterPro" id="IPR001296">
    <property type="entry name" value="Glyco_trans_1"/>
</dbReference>
<protein>
    <submittedName>
        <fullName evidence="2">Glycosyltransferase</fullName>
        <ecNumber evidence="2">2.4.-.-</ecNumber>
    </submittedName>
</protein>
<sequence>MSQKTPVVIASVLKPVNDPRMLFKLAYSLRETNKYDLNIIGFSSKKTPNHENIRFHSVFSKSRKHFTRIMVSFRMLKVLFRTRPRLIIVTTYELLPAAVLGKLLLGYRLVYDVQENYGKNVIYNNTLPKPLRKPAALFIRVCEKTAGPFVDHYLFAEKCYVQEFPQVKNYTVIENKSTWHSDSSVPVRLNPHAHIRFLISGTITEAYGVKKALQWFLSLLGDYPNIRLHIVGHAPVPSFRNQVEALARSHQQISLNLSSVPIPHEVLRKCMQKADVMVLPYLLLPSIRDKVPTKLYEALALGRPILISKNPIWEKMICSGPAGLGVDFSATGKAKDVMGNFLSKVFYKTQPESPVLWKHEKVKFIELVDRILLP</sequence>
<dbReference type="GO" id="GO:0016757">
    <property type="term" value="F:glycosyltransferase activity"/>
    <property type="evidence" value="ECO:0007669"/>
    <property type="project" value="UniProtKB-KW"/>
</dbReference>
<dbReference type="EC" id="2.4.-.-" evidence="2"/>
<keyword evidence="2" id="KW-0808">Transferase</keyword>
<comment type="caution">
    <text evidence="2">The sequence shown here is derived from an EMBL/GenBank/DDBJ whole genome shotgun (WGS) entry which is preliminary data.</text>
</comment>
<reference evidence="3" key="1">
    <citation type="journal article" date="2019" name="Int. J. Syst. Evol. Microbiol.">
        <title>The Global Catalogue of Microorganisms (GCM) 10K type strain sequencing project: providing services to taxonomists for standard genome sequencing and annotation.</title>
        <authorList>
            <consortium name="The Broad Institute Genomics Platform"/>
            <consortium name="The Broad Institute Genome Sequencing Center for Infectious Disease"/>
            <person name="Wu L."/>
            <person name="Ma J."/>
        </authorList>
    </citation>
    <scope>NUCLEOTIDE SEQUENCE [LARGE SCALE GENOMIC DNA]</scope>
    <source>
        <strain evidence="3">CGMCC 4.7466</strain>
    </source>
</reference>
<evidence type="ECO:0000259" key="1">
    <source>
        <dbReference type="Pfam" id="PF00534"/>
    </source>
</evidence>
<organism evidence="2 3">
    <name type="scientific">Negadavirga shengliensis</name>
    <dbReference type="NCBI Taxonomy" id="1389218"/>
    <lineage>
        <taxon>Bacteria</taxon>
        <taxon>Pseudomonadati</taxon>
        <taxon>Bacteroidota</taxon>
        <taxon>Cytophagia</taxon>
        <taxon>Cytophagales</taxon>
        <taxon>Cyclobacteriaceae</taxon>
        <taxon>Negadavirga</taxon>
    </lineage>
</organism>
<keyword evidence="3" id="KW-1185">Reference proteome</keyword>
<dbReference type="Proteomes" id="UP001595818">
    <property type="component" value="Unassembled WGS sequence"/>
</dbReference>
<name>A0ABV9T0F2_9BACT</name>
<keyword evidence="2" id="KW-0328">Glycosyltransferase</keyword>
<evidence type="ECO:0000313" key="2">
    <source>
        <dbReference type="EMBL" id="MFC4871977.1"/>
    </source>
</evidence>
<gene>
    <name evidence="2" type="ORF">ACFPFU_09780</name>
</gene>
<evidence type="ECO:0000313" key="3">
    <source>
        <dbReference type="Proteomes" id="UP001595818"/>
    </source>
</evidence>
<dbReference type="SUPFAM" id="SSF53756">
    <property type="entry name" value="UDP-Glycosyltransferase/glycogen phosphorylase"/>
    <property type="match status" value="1"/>
</dbReference>